<keyword evidence="1" id="KW-0547">Nucleotide-binding</keyword>
<dbReference type="SUPFAM" id="SSF53067">
    <property type="entry name" value="Actin-like ATPase domain"/>
    <property type="match status" value="2"/>
</dbReference>
<dbReference type="Gene3D" id="3.90.640.10">
    <property type="entry name" value="Actin, Chain A, domain 4"/>
    <property type="match status" value="1"/>
</dbReference>
<organism evidence="3 4">
    <name type="scientific">SAR324 cluster bacterium</name>
    <dbReference type="NCBI Taxonomy" id="2024889"/>
    <lineage>
        <taxon>Bacteria</taxon>
        <taxon>Deltaproteobacteria</taxon>
        <taxon>SAR324 cluster</taxon>
    </lineage>
</organism>
<sequence length="602" mass="66477">MQTFFVGIDLGTSNAVMALCGTAGSQIEVLQIPQLSSLQSFSSLDKLPTVVYLPTEQEKESIASEFPWGSSRDFIVGVYAKERGAEIPDRVVVSAKSWLGFHHVNPDEAVLPWESEIPEGKISAFDATRLYLEHLREALTTDPRVKGEFNNLEITLTVPASFDEMARTLTLNAARAAGFESVSLIEEPLAAFYNWLELHSEDWREKLRLGDIVLVCDVGGGTADFTLIRVEEERGELLLRRINVGEHVLLGGDNMDLALALSLKRKFETNGPKLDNWQFISLIHAARRAKERLFSDHGIDEIPISIVSKGASIFAGSRSTVLNRSELIEVVIDRFIPLDSITEFPKEDARSGLLEYGLPYAKDSALSHHLAAFLSKSVAIMGGDLSRDRILEASMNHVMPNLVLFNGGVFNAEPLRARVLQLLRFWNNGNEVAELPSADYDLAVARGAAAFARIRSTGQGVRVKAGLPRSYYIGLERASMSAPGYVPPLKAVCVAVQGMEEGTSAELSNKEFSLLAGQEVGFRLFSAQGMQNEAVGRVVEDAEERFQTALDMHVCVKLKEGDQRKIVPVRLRSYLSNIGLLEVWMEERGGEGRWKLEVDTRG</sequence>
<keyword evidence="2" id="KW-0067">ATP-binding</keyword>
<dbReference type="InterPro" id="IPR043129">
    <property type="entry name" value="ATPase_NBD"/>
</dbReference>
<gene>
    <name evidence="3" type="ORF">GYA55_08785</name>
</gene>
<dbReference type="PANTHER" id="PTHR42749:SF1">
    <property type="entry name" value="CELL SHAPE-DETERMINING PROTEIN MREB"/>
    <property type="match status" value="1"/>
</dbReference>
<evidence type="ECO:0000313" key="4">
    <source>
        <dbReference type="Proteomes" id="UP000524246"/>
    </source>
</evidence>
<dbReference type="CDD" id="cd10170">
    <property type="entry name" value="ASKHA_NBD_HSP70"/>
    <property type="match status" value="1"/>
</dbReference>
<protein>
    <submittedName>
        <fullName evidence="3">Hsp70 family protein</fullName>
    </submittedName>
</protein>
<name>A0A7X9IKJ1_9DELT</name>
<dbReference type="PRINTS" id="PR00301">
    <property type="entry name" value="HEATSHOCK70"/>
</dbReference>
<dbReference type="Proteomes" id="UP000524246">
    <property type="component" value="Unassembled WGS sequence"/>
</dbReference>
<evidence type="ECO:0000256" key="1">
    <source>
        <dbReference type="ARBA" id="ARBA00022741"/>
    </source>
</evidence>
<dbReference type="AlphaFoldDB" id="A0A7X9IKJ1"/>
<evidence type="ECO:0000256" key="2">
    <source>
        <dbReference type="ARBA" id="ARBA00022840"/>
    </source>
</evidence>
<evidence type="ECO:0000313" key="3">
    <source>
        <dbReference type="EMBL" id="NMC63252.1"/>
    </source>
</evidence>
<dbReference type="Gene3D" id="3.30.420.40">
    <property type="match status" value="2"/>
</dbReference>
<reference evidence="3 4" key="1">
    <citation type="journal article" date="2020" name="Biotechnol. Biofuels">
        <title>New insights from the biogas microbiome by comprehensive genome-resolved metagenomics of nearly 1600 species originating from multiple anaerobic digesters.</title>
        <authorList>
            <person name="Campanaro S."/>
            <person name="Treu L."/>
            <person name="Rodriguez-R L.M."/>
            <person name="Kovalovszki A."/>
            <person name="Ziels R.M."/>
            <person name="Maus I."/>
            <person name="Zhu X."/>
            <person name="Kougias P.G."/>
            <person name="Basile A."/>
            <person name="Luo G."/>
            <person name="Schluter A."/>
            <person name="Konstantinidis K.T."/>
            <person name="Angelidaki I."/>
        </authorList>
    </citation>
    <scope>NUCLEOTIDE SEQUENCE [LARGE SCALE GENOMIC DNA]</scope>
    <source>
        <strain evidence="3">AS27yjCOA_65</strain>
    </source>
</reference>
<dbReference type="Pfam" id="PF00012">
    <property type="entry name" value="HSP70"/>
    <property type="match status" value="1"/>
</dbReference>
<dbReference type="InterPro" id="IPR013126">
    <property type="entry name" value="Hsp_70_fam"/>
</dbReference>
<proteinExistence type="predicted"/>
<dbReference type="EMBL" id="JAAZON010000392">
    <property type="protein sequence ID" value="NMC63252.1"/>
    <property type="molecule type" value="Genomic_DNA"/>
</dbReference>
<accession>A0A7X9IKJ1</accession>
<comment type="caution">
    <text evidence="3">The sequence shown here is derived from an EMBL/GenBank/DDBJ whole genome shotgun (WGS) entry which is preliminary data.</text>
</comment>
<dbReference type="PANTHER" id="PTHR42749">
    <property type="entry name" value="CELL SHAPE-DETERMINING PROTEIN MREB"/>
    <property type="match status" value="1"/>
</dbReference>
<dbReference type="GO" id="GO:0140662">
    <property type="term" value="F:ATP-dependent protein folding chaperone"/>
    <property type="evidence" value="ECO:0007669"/>
    <property type="project" value="InterPro"/>
</dbReference>
<dbReference type="GO" id="GO:0005524">
    <property type="term" value="F:ATP binding"/>
    <property type="evidence" value="ECO:0007669"/>
    <property type="project" value="UniProtKB-KW"/>
</dbReference>